<evidence type="ECO:0000256" key="2">
    <source>
        <dbReference type="SAM" id="MobiDB-lite"/>
    </source>
</evidence>
<dbReference type="GO" id="GO:0003676">
    <property type="term" value="F:nucleic acid binding"/>
    <property type="evidence" value="ECO:0007669"/>
    <property type="project" value="InterPro"/>
</dbReference>
<dbReference type="PANTHER" id="PTHR40389:SF3">
    <property type="entry name" value="IGE-BINDING PROTEIN"/>
    <property type="match status" value="1"/>
</dbReference>
<dbReference type="InterPro" id="IPR050195">
    <property type="entry name" value="Primate_lentivir_Gag_pol-like"/>
</dbReference>
<evidence type="ECO:0000313" key="5">
    <source>
        <dbReference type="RefSeq" id="XP_056858795.1"/>
    </source>
</evidence>
<evidence type="ECO:0000259" key="3">
    <source>
        <dbReference type="PROSITE" id="PS50158"/>
    </source>
</evidence>
<keyword evidence="1" id="KW-0479">Metal-binding</keyword>
<dbReference type="PANTHER" id="PTHR40389">
    <property type="entry name" value="ENDOGENOUS RETROVIRUS GROUP K MEMBER 24 GAG POLYPROTEIN-RELATED"/>
    <property type="match status" value="1"/>
</dbReference>
<keyword evidence="4" id="KW-1185">Reference proteome</keyword>
<dbReference type="Gene3D" id="4.10.60.10">
    <property type="entry name" value="Zinc finger, CCHC-type"/>
    <property type="match status" value="2"/>
</dbReference>
<dbReference type="SMART" id="SM00343">
    <property type="entry name" value="ZnF_C2HC"/>
    <property type="match status" value="2"/>
</dbReference>
<dbReference type="RefSeq" id="XP_056858795.1">
    <property type="nucleotide sequence ID" value="XM_057002815.1"/>
</dbReference>
<organism evidence="4 5">
    <name type="scientific">Raphanus sativus</name>
    <name type="common">Radish</name>
    <name type="synonym">Raphanus raphanistrum var. sativus</name>
    <dbReference type="NCBI Taxonomy" id="3726"/>
    <lineage>
        <taxon>Eukaryota</taxon>
        <taxon>Viridiplantae</taxon>
        <taxon>Streptophyta</taxon>
        <taxon>Embryophyta</taxon>
        <taxon>Tracheophyta</taxon>
        <taxon>Spermatophyta</taxon>
        <taxon>Magnoliopsida</taxon>
        <taxon>eudicotyledons</taxon>
        <taxon>Gunneridae</taxon>
        <taxon>Pentapetalae</taxon>
        <taxon>rosids</taxon>
        <taxon>malvids</taxon>
        <taxon>Brassicales</taxon>
        <taxon>Brassicaceae</taxon>
        <taxon>Brassiceae</taxon>
        <taxon>Raphanus</taxon>
    </lineage>
</organism>
<dbReference type="SUPFAM" id="SSF57756">
    <property type="entry name" value="Retrovirus zinc finger-like domains"/>
    <property type="match status" value="1"/>
</dbReference>
<accession>A0A9W3D4D0</accession>
<proteinExistence type="predicted"/>
<dbReference type="PROSITE" id="PS50158">
    <property type="entry name" value="ZF_CCHC"/>
    <property type="match status" value="2"/>
</dbReference>
<dbReference type="GO" id="GO:0008270">
    <property type="term" value="F:zinc ion binding"/>
    <property type="evidence" value="ECO:0007669"/>
    <property type="project" value="UniProtKB-KW"/>
</dbReference>
<sequence>MQEVRANTPRGMPVGVCYNCAQPGHISRDCPNERQGRQGAGPRVRCHRCGQEGHVIRDCRAPPGGNAGGVQPQQQREQAGRPRAYAAEGREGPEPIAGTAGREQE</sequence>
<dbReference type="KEGG" id="rsz:130507946"/>
<evidence type="ECO:0000256" key="1">
    <source>
        <dbReference type="PROSITE-ProRule" id="PRU00047"/>
    </source>
</evidence>
<dbReference type="AlphaFoldDB" id="A0A9W3D4D0"/>
<dbReference type="OrthoDB" id="1102029at2759"/>
<evidence type="ECO:0000313" key="4">
    <source>
        <dbReference type="Proteomes" id="UP000504610"/>
    </source>
</evidence>
<feature type="domain" description="CCHC-type" evidence="3">
    <location>
        <begin position="45"/>
        <end position="60"/>
    </location>
</feature>
<keyword evidence="1" id="KW-0862">Zinc</keyword>
<dbReference type="Pfam" id="PF00098">
    <property type="entry name" value="zf-CCHC"/>
    <property type="match status" value="2"/>
</dbReference>
<dbReference type="InterPro" id="IPR001878">
    <property type="entry name" value="Znf_CCHC"/>
</dbReference>
<protein>
    <submittedName>
        <fullName evidence="5">Uncharacterized protein LOC130507946</fullName>
    </submittedName>
</protein>
<dbReference type="FunFam" id="4.10.60.10:FF:000034">
    <property type="entry name" value="Universal minicircle sequence binding protein (UMSBP), putative"/>
    <property type="match status" value="1"/>
</dbReference>
<reference evidence="4" key="1">
    <citation type="journal article" date="2019" name="Database">
        <title>The radish genome database (RadishGD): an integrated information resource for radish genomics.</title>
        <authorList>
            <person name="Yu H.J."/>
            <person name="Baek S."/>
            <person name="Lee Y.J."/>
            <person name="Cho A."/>
            <person name="Mun J.H."/>
        </authorList>
    </citation>
    <scope>NUCLEOTIDE SEQUENCE [LARGE SCALE GENOMIC DNA]</scope>
    <source>
        <strain evidence="4">cv. WK10039</strain>
    </source>
</reference>
<name>A0A9W3D4D0_RAPSA</name>
<feature type="domain" description="CCHC-type" evidence="3">
    <location>
        <begin position="17"/>
        <end position="32"/>
    </location>
</feature>
<keyword evidence="1" id="KW-0863">Zinc-finger</keyword>
<dbReference type="Proteomes" id="UP000504610">
    <property type="component" value="Chromosome 2"/>
</dbReference>
<dbReference type="InterPro" id="IPR036875">
    <property type="entry name" value="Znf_CCHC_sf"/>
</dbReference>
<dbReference type="GeneID" id="130507946"/>
<reference evidence="5" key="2">
    <citation type="submission" date="2025-08" db="UniProtKB">
        <authorList>
            <consortium name="RefSeq"/>
        </authorList>
    </citation>
    <scope>IDENTIFICATION</scope>
    <source>
        <tissue evidence="5">Leaf</tissue>
    </source>
</reference>
<gene>
    <name evidence="5" type="primary">LOC130507946</name>
</gene>
<feature type="region of interest" description="Disordered" evidence="2">
    <location>
        <begin position="57"/>
        <end position="105"/>
    </location>
</feature>